<dbReference type="KEGG" id="nai:NECAME_04656"/>
<evidence type="ECO:0000313" key="2">
    <source>
        <dbReference type="Proteomes" id="UP000053676"/>
    </source>
</evidence>
<accession>W2SNZ6</accession>
<organism evidence="1 2">
    <name type="scientific">Necator americanus</name>
    <name type="common">Human hookworm</name>
    <dbReference type="NCBI Taxonomy" id="51031"/>
    <lineage>
        <taxon>Eukaryota</taxon>
        <taxon>Metazoa</taxon>
        <taxon>Ecdysozoa</taxon>
        <taxon>Nematoda</taxon>
        <taxon>Chromadorea</taxon>
        <taxon>Rhabditida</taxon>
        <taxon>Rhabditina</taxon>
        <taxon>Rhabditomorpha</taxon>
        <taxon>Strongyloidea</taxon>
        <taxon>Ancylostomatidae</taxon>
        <taxon>Bunostominae</taxon>
        <taxon>Necator</taxon>
    </lineage>
</organism>
<reference evidence="2" key="1">
    <citation type="journal article" date="2014" name="Nat. Genet.">
        <title>Genome of the human hookworm Necator americanus.</title>
        <authorList>
            <person name="Tang Y.T."/>
            <person name="Gao X."/>
            <person name="Rosa B.A."/>
            <person name="Abubucker S."/>
            <person name="Hallsworth-Pepin K."/>
            <person name="Martin J."/>
            <person name="Tyagi R."/>
            <person name="Heizer E."/>
            <person name="Zhang X."/>
            <person name="Bhonagiri-Palsikar V."/>
            <person name="Minx P."/>
            <person name="Warren W.C."/>
            <person name="Wang Q."/>
            <person name="Zhan B."/>
            <person name="Hotez P.J."/>
            <person name="Sternberg P.W."/>
            <person name="Dougall A."/>
            <person name="Gaze S.T."/>
            <person name="Mulvenna J."/>
            <person name="Sotillo J."/>
            <person name="Ranganathan S."/>
            <person name="Rabelo E.M."/>
            <person name="Wilson R.K."/>
            <person name="Felgner P.L."/>
            <person name="Bethony J."/>
            <person name="Hawdon J.M."/>
            <person name="Gasser R.B."/>
            <person name="Loukas A."/>
            <person name="Mitreva M."/>
        </authorList>
    </citation>
    <scope>NUCLEOTIDE SEQUENCE [LARGE SCALE GENOMIC DNA]</scope>
</reference>
<name>W2SNZ6_NECAM</name>
<protein>
    <submittedName>
        <fullName evidence="1">Uncharacterized protein</fullName>
    </submittedName>
</protein>
<keyword evidence="2" id="KW-1185">Reference proteome</keyword>
<gene>
    <name evidence="1" type="ORF">NECAME_04656</name>
</gene>
<dbReference type="AlphaFoldDB" id="W2SNZ6"/>
<sequence length="49" mass="5699">MFLDVFATPGIKYNNDFNLFFVFGSLILLKLCPKEDKESIIYPVILEKN</sequence>
<evidence type="ECO:0000313" key="1">
    <source>
        <dbReference type="EMBL" id="ETN71360.1"/>
    </source>
</evidence>
<dbReference type="Proteomes" id="UP000053676">
    <property type="component" value="Unassembled WGS sequence"/>
</dbReference>
<proteinExistence type="predicted"/>
<dbReference type="EMBL" id="KI668634">
    <property type="protein sequence ID" value="ETN71360.1"/>
    <property type="molecule type" value="Genomic_DNA"/>
</dbReference>